<protein>
    <submittedName>
        <fullName evidence="1">Uncharacterized protein</fullName>
    </submittedName>
</protein>
<organism evidence="1 2">
    <name type="scientific">Dreissena polymorpha</name>
    <name type="common">Zebra mussel</name>
    <name type="synonym">Mytilus polymorpha</name>
    <dbReference type="NCBI Taxonomy" id="45954"/>
    <lineage>
        <taxon>Eukaryota</taxon>
        <taxon>Metazoa</taxon>
        <taxon>Spiralia</taxon>
        <taxon>Lophotrochozoa</taxon>
        <taxon>Mollusca</taxon>
        <taxon>Bivalvia</taxon>
        <taxon>Autobranchia</taxon>
        <taxon>Heteroconchia</taxon>
        <taxon>Euheterodonta</taxon>
        <taxon>Imparidentia</taxon>
        <taxon>Neoheterodontei</taxon>
        <taxon>Myida</taxon>
        <taxon>Dreissenoidea</taxon>
        <taxon>Dreissenidae</taxon>
        <taxon>Dreissena</taxon>
    </lineage>
</organism>
<keyword evidence="2" id="KW-1185">Reference proteome</keyword>
<name>A0A9D4ECT8_DREPO</name>
<reference evidence="1" key="1">
    <citation type="journal article" date="2019" name="bioRxiv">
        <title>The Genome of the Zebra Mussel, Dreissena polymorpha: A Resource for Invasive Species Research.</title>
        <authorList>
            <person name="McCartney M.A."/>
            <person name="Auch B."/>
            <person name="Kono T."/>
            <person name="Mallez S."/>
            <person name="Zhang Y."/>
            <person name="Obille A."/>
            <person name="Becker A."/>
            <person name="Abrahante J.E."/>
            <person name="Garbe J."/>
            <person name="Badalamenti J.P."/>
            <person name="Herman A."/>
            <person name="Mangelson H."/>
            <person name="Liachko I."/>
            <person name="Sullivan S."/>
            <person name="Sone E.D."/>
            <person name="Koren S."/>
            <person name="Silverstein K.A.T."/>
            <person name="Beckman K.B."/>
            <person name="Gohl D.M."/>
        </authorList>
    </citation>
    <scope>NUCLEOTIDE SEQUENCE</scope>
    <source>
        <strain evidence="1">Duluth1</strain>
        <tissue evidence="1">Whole animal</tissue>
    </source>
</reference>
<sequence length="66" mass="7164">MEIQPATSDMPINCSAPTKEIICSAIEHVKNDKYDGIYSIPAVALNGVVETSVDILCPLFGKIRNE</sequence>
<accession>A0A9D4ECT8</accession>
<proteinExistence type="predicted"/>
<comment type="caution">
    <text evidence="1">The sequence shown here is derived from an EMBL/GenBank/DDBJ whole genome shotgun (WGS) entry which is preliminary data.</text>
</comment>
<evidence type="ECO:0000313" key="1">
    <source>
        <dbReference type="EMBL" id="KAH3775772.1"/>
    </source>
</evidence>
<evidence type="ECO:0000313" key="2">
    <source>
        <dbReference type="Proteomes" id="UP000828390"/>
    </source>
</evidence>
<gene>
    <name evidence="1" type="ORF">DPMN_177178</name>
</gene>
<dbReference type="EMBL" id="JAIWYP010000009">
    <property type="protein sequence ID" value="KAH3775772.1"/>
    <property type="molecule type" value="Genomic_DNA"/>
</dbReference>
<reference evidence="1" key="2">
    <citation type="submission" date="2020-11" db="EMBL/GenBank/DDBJ databases">
        <authorList>
            <person name="McCartney M.A."/>
            <person name="Auch B."/>
            <person name="Kono T."/>
            <person name="Mallez S."/>
            <person name="Becker A."/>
            <person name="Gohl D.M."/>
            <person name="Silverstein K.A.T."/>
            <person name="Koren S."/>
            <person name="Bechman K.B."/>
            <person name="Herman A."/>
            <person name="Abrahante J.E."/>
            <person name="Garbe J."/>
        </authorList>
    </citation>
    <scope>NUCLEOTIDE SEQUENCE</scope>
    <source>
        <strain evidence="1">Duluth1</strain>
        <tissue evidence="1">Whole animal</tissue>
    </source>
</reference>
<dbReference type="Proteomes" id="UP000828390">
    <property type="component" value="Unassembled WGS sequence"/>
</dbReference>
<dbReference type="AlphaFoldDB" id="A0A9D4ECT8"/>